<keyword evidence="2" id="KW-1185">Reference proteome</keyword>
<evidence type="ECO:0008006" key="3">
    <source>
        <dbReference type="Google" id="ProtNLM"/>
    </source>
</evidence>
<gene>
    <name evidence="1" type="ORF">GsuE55_15830</name>
</gene>
<proteinExistence type="predicted"/>
<evidence type="ECO:0000313" key="2">
    <source>
        <dbReference type="Proteomes" id="UP000501421"/>
    </source>
</evidence>
<sequence>MNPIPWLESMYHQLPTRRFMPHGYYAHRWTIECVFRQAKDQLKPGGTVFATFWW</sequence>
<accession>A0A679FLG3</accession>
<evidence type="ECO:0000313" key="1">
    <source>
        <dbReference type="EMBL" id="BBW96750.1"/>
    </source>
</evidence>
<dbReference type="EMBL" id="AP022557">
    <property type="protein sequence ID" value="BBW96750.1"/>
    <property type="molecule type" value="Genomic_DNA"/>
</dbReference>
<organism evidence="1 2">
    <name type="scientific">Geobacillus subterraneus</name>
    <dbReference type="NCBI Taxonomy" id="129338"/>
    <lineage>
        <taxon>Bacteria</taxon>
        <taxon>Bacillati</taxon>
        <taxon>Bacillota</taxon>
        <taxon>Bacilli</taxon>
        <taxon>Bacillales</taxon>
        <taxon>Anoxybacillaceae</taxon>
        <taxon>Geobacillus</taxon>
    </lineage>
</organism>
<dbReference type="AlphaFoldDB" id="A0A679FLG3"/>
<reference evidence="2" key="1">
    <citation type="journal article" date="2020" name="Microbiol. Resour. Announc.">
        <title>Complete Genome Sequence of Geobacillus sp. Strain E55-1, Isolated from Mine Geyser in Japan.</title>
        <authorList>
            <person name="Miyazaki K."/>
            <person name="Hase E."/>
            <person name="Tokito N."/>
        </authorList>
    </citation>
    <scope>NUCLEOTIDE SEQUENCE [LARGE SCALE GENOMIC DNA]</scope>
    <source>
        <strain evidence="2">E55-1</strain>
    </source>
</reference>
<name>A0A679FLG3_9BACL</name>
<protein>
    <recommendedName>
        <fullName evidence="3">Transposase IS4-like domain-containing protein</fullName>
    </recommendedName>
</protein>
<dbReference type="Proteomes" id="UP000501421">
    <property type="component" value="Chromosome"/>
</dbReference>